<dbReference type="Proteomes" id="UP001152049">
    <property type="component" value="Unassembled WGS sequence"/>
</dbReference>
<dbReference type="AlphaFoldDB" id="A0A9W8S9E3"/>
<feature type="region of interest" description="Disordered" evidence="1">
    <location>
        <begin position="178"/>
        <end position="197"/>
    </location>
</feature>
<evidence type="ECO:0000313" key="3">
    <source>
        <dbReference type="EMBL" id="KAJ4267655.1"/>
    </source>
</evidence>
<comment type="caution">
    <text evidence="3">The sequence shown here is derived from an EMBL/GenBank/DDBJ whole genome shotgun (WGS) entry which is preliminary data.</text>
</comment>
<organism evidence="3 4">
    <name type="scientific">Fusarium torreyae</name>
    <dbReference type="NCBI Taxonomy" id="1237075"/>
    <lineage>
        <taxon>Eukaryota</taxon>
        <taxon>Fungi</taxon>
        <taxon>Dikarya</taxon>
        <taxon>Ascomycota</taxon>
        <taxon>Pezizomycotina</taxon>
        <taxon>Sordariomycetes</taxon>
        <taxon>Hypocreomycetidae</taxon>
        <taxon>Hypocreales</taxon>
        <taxon>Nectriaceae</taxon>
        <taxon>Fusarium</taxon>
    </lineage>
</organism>
<keyword evidence="2" id="KW-0732">Signal</keyword>
<proteinExistence type="predicted"/>
<protein>
    <recommendedName>
        <fullName evidence="5">Infection structure specific protein</fullName>
    </recommendedName>
</protein>
<evidence type="ECO:0000256" key="2">
    <source>
        <dbReference type="SAM" id="SignalP"/>
    </source>
</evidence>
<evidence type="ECO:0000256" key="1">
    <source>
        <dbReference type="SAM" id="MobiDB-lite"/>
    </source>
</evidence>
<reference evidence="3" key="1">
    <citation type="submission" date="2022-09" db="EMBL/GenBank/DDBJ databases">
        <title>Fusarium specimens isolated from Avocado Roots.</title>
        <authorList>
            <person name="Stajich J."/>
            <person name="Roper C."/>
            <person name="Heimlech-Rivalta G."/>
        </authorList>
    </citation>
    <scope>NUCLEOTIDE SEQUENCE</scope>
    <source>
        <strain evidence="3">CF00136</strain>
    </source>
</reference>
<keyword evidence="4" id="KW-1185">Reference proteome</keyword>
<feature type="signal peptide" evidence="2">
    <location>
        <begin position="1"/>
        <end position="19"/>
    </location>
</feature>
<dbReference type="OrthoDB" id="4960012at2759"/>
<evidence type="ECO:0000313" key="4">
    <source>
        <dbReference type="Proteomes" id="UP001152049"/>
    </source>
</evidence>
<name>A0A9W8S9E3_9HYPO</name>
<accession>A0A9W8S9E3</accession>
<gene>
    <name evidence="3" type="ORF">NW762_003768</name>
</gene>
<dbReference type="EMBL" id="JAOQAZ010000004">
    <property type="protein sequence ID" value="KAJ4267655.1"/>
    <property type="molecule type" value="Genomic_DNA"/>
</dbReference>
<sequence length="221" mass="23017">MQTKYLSVLAAVAATTVSAEVERVDVVHVFDTLHVGKHIPSFTPNKRDVNAIFARADKDKDECQSSAASILLAAPTPSNRAVLSYFLTAETTDACTLTAPGSLSSDVMSYLTEVNEWASKSEKDMEKLLEDCLDEDEAKSASQLAASTACPTPGTIFFTASNGTRTVLLETALETFATPAPTSGSGSDDADTKDENAAAPRGASMIAAIAAVGVAGFMIAA</sequence>
<evidence type="ECO:0008006" key="5">
    <source>
        <dbReference type="Google" id="ProtNLM"/>
    </source>
</evidence>
<feature type="chain" id="PRO_5040850366" description="Infection structure specific protein" evidence="2">
    <location>
        <begin position="20"/>
        <end position="221"/>
    </location>
</feature>